<dbReference type="EMBL" id="JAYWIO010000090">
    <property type="protein sequence ID" value="KAK7233291.1"/>
    <property type="molecule type" value="Genomic_DNA"/>
</dbReference>
<evidence type="ECO:0000313" key="2">
    <source>
        <dbReference type="EMBL" id="KAK7233291.1"/>
    </source>
</evidence>
<reference evidence="1 4" key="1">
    <citation type="submission" date="2024-01" db="EMBL/GenBank/DDBJ databases">
        <title>The genomes of 5 underutilized Papilionoideae crops provide insights into root nodulation and disease resistanc.</title>
        <authorList>
            <person name="Yuan L."/>
        </authorList>
    </citation>
    <scope>NUCLEOTIDE SEQUENCE [LARGE SCALE GENOMIC DNA]</scope>
    <source>
        <strain evidence="1">ZHUSHIDOU_FW_LH</strain>
        <tissue evidence="1">Leaf</tissue>
    </source>
</reference>
<protein>
    <submittedName>
        <fullName evidence="1">Uncharacterized protein</fullName>
    </submittedName>
</protein>
<evidence type="ECO:0000313" key="4">
    <source>
        <dbReference type="Proteomes" id="UP001372338"/>
    </source>
</evidence>
<evidence type="ECO:0000313" key="1">
    <source>
        <dbReference type="EMBL" id="KAK7232847.1"/>
    </source>
</evidence>
<evidence type="ECO:0000313" key="3">
    <source>
        <dbReference type="EMBL" id="KAK7236582.1"/>
    </source>
</evidence>
<gene>
    <name evidence="3" type="ORF">RIF29_45451</name>
    <name evidence="2" type="ORF">RIF29_47557</name>
    <name evidence="1" type="ORF">RIF29_47724</name>
</gene>
<dbReference type="EMBL" id="JAYWIO010000036">
    <property type="protein sequence ID" value="KAK7236582.1"/>
    <property type="molecule type" value="Genomic_DNA"/>
</dbReference>
<keyword evidence="4" id="KW-1185">Reference proteome</keyword>
<accession>A0AAN9DQ34</accession>
<name>A0AAN9DQ34_CROPI</name>
<dbReference type="AlphaFoldDB" id="A0AAN9DQ34"/>
<proteinExistence type="predicted"/>
<dbReference type="Proteomes" id="UP001372338">
    <property type="component" value="Unassembled WGS sequence"/>
</dbReference>
<sequence>MFRQALRSTLLGVREVANPQEGGQSYRLRCHQKPSLSSFVILSAPSSGLRSQARVHLLEERAKPRSLLCPRDRSIEAITKRRWKTAYKRGSCLV</sequence>
<comment type="caution">
    <text evidence="1">The sequence shown here is derived from an EMBL/GenBank/DDBJ whole genome shotgun (WGS) entry which is preliminary data.</text>
</comment>
<organism evidence="1 4">
    <name type="scientific">Crotalaria pallida</name>
    <name type="common">Smooth rattlebox</name>
    <name type="synonym">Crotalaria striata</name>
    <dbReference type="NCBI Taxonomy" id="3830"/>
    <lineage>
        <taxon>Eukaryota</taxon>
        <taxon>Viridiplantae</taxon>
        <taxon>Streptophyta</taxon>
        <taxon>Embryophyta</taxon>
        <taxon>Tracheophyta</taxon>
        <taxon>Spermatophyta</taxon>
        <taxon>Magnoliopsida</taxon>
        <taxon>eudicotyledons</taxon>
        <taxon>Gunneridae</taxon>
        <taxon>Pentapetalae</taxon>
        <taxon>rosids</taxon>
        <taxon>fabids</taxon>
        <taxon>Fabales</taxon>
        <taxon>Fabaceae</taxon>
        <taxon>Papilionoideae</taxon>
        <taxon>50 kb inversion clade</taxon>
        <taxon>genistoids sensu lato</taxon>
        <taxon>core genistoids</taxon>
        <taxon>Crotalarieae</taxon>
        <taxon>Crotalaria</taxon>
    </lineage>
</organism>
<dbReference type="EMBL" id="JAYWIO010000099">
    <property type="protein sequence ID" value="KAK7232847.1"/>
    <property type="molecule type" value="Genomic_DNA"/>
</dbReference>